<protein>
    <submittedName>
        <fullName evidence="4">Quinone oxidoreductase</fullName>
        <ecNumber evidence="4">1.6.5.5</ecNumber>
    </submittedName>
</protein>
<dbReference type="SUPFAM" id="SSF51735">
    <property type="entry name" value="NAD(P)-binding Rossmann-fold domains"/>
    <property type="match status" value="1"/>
</dbReference>
<evidence type="ECO:0000256" key="2">
    <source>
        <dbReference type="ARBA" id="ARBA00023002"/>
    </source>
</evidence>
<dbReference type="InterPro" id="IPR047618">
    <property type="entry name" value="QOR-like"/>
</dbReference>
<dbReference type="Pfam" id="PF00107">
    <property type="entry name" value="ADH_zinc_N"/>
    <property type="match status" value="1"/>
</dbReference>
<dbReference type="InterPro" id="IPR036291">
    <property type="entry name" value="NAD(P)-bd_dom_sf"/>
</dbReference>
<evidence type="ECO:0000313" key="5">
    <source>
        <dbReference type="Proteomes" id="UP000077037"/>
    </source>
</evidence>
<dbReference type="Gene3D" id="3.90.180.10">
    <property type="entry name" value="Medium-chain alcohol dehydrogenases, catalytic domain"/>
    <property type="match status" value="1"/>
</dbReference>
<reference evidence="4 5" key="1">
    <citation type="submission" date="2016-03" db="EMBL/GenBank/DDBJ databases">
        <authorList>
            <consortium name="Pathogen Informatics"/>
        </authorList>
    </citation>
    <scope>NUCLEOTIDE SEQUENCE [LARGE SCALE GENOMIC DNA]</scope>
    <source>
        <strain evidence="4 5">NCTC13364</strain>
    </source>
</reference>
<dbReference type="EC" id="1.6.5.5" evidence="4"/>
<accession>A0A157LGY3</accession>
<dbReference type="InterPro" id="IPR011032">
    <property type="entry name" value="GroES-like_sf"/>
</dbReference>
<dbReference type="PANTHER" id="PTHR48106:SF13">
    <property type="entry name" value="QUINONE OXIDOREDUCTASE-RELATED"/>
    <property type="match status" value="1"/>
</dbReference>
<organism evidence="4 5">
    <name type="scientific">Bordetella ansorpii</name>
    <dbReference type="NCBI Taxonomy" id="288768"/>
    <lineage>
        <taxon>Bacteria</taxon>
        <taxon>Pseudomonadati</taxon>
        <taxon>Pseudomonadota</taxon>
        <taxon>Betaproteobacteria</taxon>
        <taxon>Burkholderiales</taxon>
        <taxon>Alcaligenaceae</taxon>
        <taxon>Bordetella</taxon>
    </lineage>
</organism>
<dbReference type="GO" id="GO:0005829">
    <property type="term" value="C:cytosol"/>
    <property type="evidence" value="ECO:0007669"/>
    <property type="project" value="TreeGrafter"/>
</dbReference>
<dbReference type="EMBL" id="FKBS01000007">
    <property type="protein sequence ID" value="SAH96035.1"/>
    <property type="molecule type" value="Genomic_DNA"/>
</dbReference>
<keyword evidence="2 4" id="KW-0560">Oxidoreductase</keyword>
<dbReference type="CDD" id="cd05286">
    <property type="entry name" value="QOR2"/>
    <property type="match status" value="1"/>
</dbReference>
<gene>
    <name evidence="4" type="primary">qor_1</name>
    <name evidence="4" type="ORF">SAMEA1982600_00748</name>
</gene>
<evidence type="ECO:0000256" key="1">
    <source>
        <dbReference type="ARBA" id="ARBA00022857"/>
    </source>
</evidence>
<dbReference type="GO" id="GO:0035925">
    <property type="term" value="F:mRNA 3'-UTR AU-rich region binding"/>
    <property type="evidence" value="ECO:0007669"/>
    <property type="project" value="TreeGrafter"/>
</dbReference>
<dbReference type="GO" id="GO:0003960">
    <property type="term" value="F:quinone reductase (NADPH) activity"/>
    <property type="evidence" value="ECO:0007669"/>
    <property type="project" value="UniProtKB-EC"/>
</dbReference>
<dbReference type="SUPFAM" id="SSF50129">
    <property type="entry name" value="GroES-like"/>
    <property type="match status" value="1"/>
</dbReference>
<evidence type="ECO:0000259" key="3">
    <source>
        <dbReference type="SMART" id="SM00829"/>
    </source>
</evidence>
<dbReference type="InterPro" id="IPR013154">
    <property type="entry name" value="ADH-like_N"/>
</dbReference>
<keyword evidence="1" id="KW-0521">NADP</keyword>
<dbReference type="Gene3D" id="3.40.50.720">
    <property type="entry name" value="NAD(P)-binding Rossmann-like Domain"/>
    <property type="match status" value="1"/>
</dbReference>
<dbReference type="AlphaFoldDB" id="A0A157LGY3"/>
<sequence length="339" mass="35859">MPVDASLPKSMRALAIDRYGGPDVVQRRDDAPVPAPGPGEVLVKVACAGINFMDIHTRQGKYADSRTYPVRLPCTLGMEGAGVVVAAADDVTHLAPGQRVAWCIAWGSFAEYASIPARLAATIPDAIGFDTAAAAMFQGCTAHYLVHDVARLQSGGSCLIHAASGSIGQLIIQMARTLGVTVYATASTEEKCSVARRLGAASALLYDNGGFAERIRTLTDGQGVDVVFDSLGKATLRDSLRAARTRGLIVNYGNVSGSVKDLDPYELGEAGSLFLTRPRLADHMADAATVQRRADDVFAAILAGKLRVDISEHLDFDSIAQGHARIEARQQIGKAVAWI</sequence>
<dbReference type="InterPro" id="IPR013149">
    <property type="entry name" value="ADH-like_C"/>
</dbReference>
<name>A0A157LGY3_9BORD</name>
<feature type="domain" description="Enoyl reductase (ER)" evidence="3">
    <location>
        <begin position="20"/>
        <end position="337"/>
    </location>
</feature>
<dbReference type="Proteomes" id="UP000077037">
    <property type="component" value="Unassembled WGS sequence"/>
</dbReference>
<dbReference type="PANTHER" id="PTHR48106">
    <property type="entry name" value="QUINONE OXIDOREDUCTASE PIG3-RELATED"/>
    <property type="match status" value="1"/>
</dbReference>
<dbReference type="GO" id="GO:0070402">
    <property type="term" value="F:NADPH binding"/>
    <property type="evidence" value="ECO:0007669"/>
    <property type="project" value="TreeGrafter"/>
</dbReference>
<evidence type="ECO:0000313" key="4">
    <source>
        <dbReference type="EMBL" id="SAH96035.1"/>
    </source>
</evidence>
<dbReference type="Pfam" id="PF08240">
    <property type="entry name" value="ADH_N"/>
    <property type="match status" value="1"/>
</dbReference>
<dbReference type="InterPro" id="IPR020843">
    <property type="entry name" value="ER"/>
</dbReference>
<proteinExistence type="predicted"/>
<dbReference type="SMART" id="SM00829">
    <property type="entry name" value="PKS_ER"/>
    <property type="match status" value="1"/>
</dbReference>